<feature type="domain" description="NarX-like N-terminal" evidence="6">
    <location>
        <begin position="136"/>
        <end position="228"/>
    </location>
</feature>
<sequence>MNKLTLLLLIFFFTFPSQAKVLSLAQTINQAGLQRMLSQRIAKNYILIASQITPEKATIELDKSIATFEENLHNLAESITDDKSKKALKVLKLRWFDFRIFVLSEPDRKHTIKIVDFSADILRTANKLVLSLERFSNKPSAKLINVSGRQRMLSQKIALYYLASYSGFKEDYYLEQLIKTANEFTLGLDILMLAKGNTTQINEELTNVHEQWSFYKSRFESNKKARYVPRVIQVITETILKDMNDLTSLYEAILK</sequence>
<dbReference type="InterPro" id="IPR029095">
    <property type="entry name" value="NarX-like_N"/>
</dbReference>
<proteinExistence type="predicted"/>
<evidence type="ECO:0000256" key="3">
    <source>
        <dbReference type="ARBA" id="ARBA00022989"/>
    </source>
</evidence>
<keyword evidence="2" id="KW-0812">Transmembrane</keyword>
<keyword evidence="3" id="KW-1133">Transmembrane helix</keyword>
<keyword evidence="8" id="KW-1185">Reference proteome</keyword>
<evidence type="ECO:0000313" key="8">
    <source>
        <dbReference type="Proteomes" id="UP000198862"/>
    </source>
</evidence>
<gene>
    <name evidence="7" type="ORF">SAMN02745724_04932</name>
</gene>
<accession>A0A1I1TQQ8</accession>
<reference evidence="7 8" key="1">
    <citation type="submission" date="2016-10" db="EMBL/GenBank/DDBJ databases">
        <authorList>
            <person name="de Groot N.N."/>
        </authorList>
    </citation>
    <scope>NUCLEOTIDE SEQUENCE [LARGE SCALE GENOMIC DNA]</scope>
    <source>
        <strain evidence="7 8">DSM 6059</strain>
    </source>
</reference>
<evidence type="ECO:0000256" key="4">
    <source>
        <dbReference type="ARBA" id="ARBA00023136"/>
    </source>
</evidence>
<dbReference type="Gene3D" id="1.20.120.960">
    <property type="entry name" value="Histidine kinase NarX, sensor domain"/>
    <property type="match status" value="1"/>
</dbReference>
<protein>
    <submittedName>
        <fullName evidence="7">Type IV pili methyl-accepting chemotaxis transducer N-term</fullName>
    </submittedName>
</protein>
<dbReference type="GO" id="GO:0016020">
    <property type="term" value="C:membrane"/>
    <property type="evidence" value="ECO:0007669"/>
    <property type="project" value="UniProtKB-SubCell"/>
</dbReference>
<evidence type="ECO:0000256" key="2">
    <source>
        <dbReference type="ARBA" id="ARBA00022692"/>
    </source>
</evidence>
<feature type="domain" description="NarX-like N-terminal" evidence="6">
    <location>
        <begin position="22"/>
        <end position="81"/>
    </location>
</feature>
<evidence type="ECO:0000259" key="6">
    <source>
        <dbReference type="Pfam" id="PF13675"/>
    </source>
</evidence>
<comment type="subcellular location">
    <subcellularLocation>
        <location evidence="1">Membrane</location>
        <topology evidence="1">Multi-pass membrane protein</topology>
    </subcellularLocation>
</comment>
<dbReference type="OrthoDB" id="952521at2"/>
<feature type="signal peptide" evidence="5">
    <location>
        <begin position="1"/>
        <end position="19"/>
    </location>
</feature>
<dbReference type="RefSeq" id="WP_091991091.1">
    <property type="nucleotide sequence ID" value="NZ_FOLO01000071.1"/>
</dbReference>
<dbReference type="STRING" id="1123010.SAMN02745724_04932"/>
<evidence type="ECO:0000313" key="7">
    <source>
        <dbReference type="EMBL" id="SFD59568.1"/>
    </source>
</evidence>
<dbReference type="Proteomes" id="UP000198862">
    <property type="component" value="Unassembled WGS sequence"/>
</dbReference>
<dbReference type="EMBL" id="FOLO01000071">
    <property type="protein sequence ID" value="SFD59568.1"/>
    <property type="molecule type" value="Genomic_DNA"/>
</dbReference>
<dbReference type="AlphaFoldDB" id="A0A1I1TQQ8"/>
<feature type="chain" id="PRO_5011452676" evidence="5">
    <location>
        <begin position="20"/>
        <end position="255"/>
    </location>
</feature>
<dbReference type="InterPro" id="IPR042295">
    <property type="entry name" value="NarX-like_N_sf"/>
</dbReference>
<evidence type="ECO:0000256" key="1">
    <source>
        <dbReference type="ARBA" id="ARBA00004141"/>
    </source>
</evidence>
<keyword evidence="4" id="KW-0472">Membrane</keyword>
<dbReference type="Pfam" id="PF13675">
    <property type="entry name" value="PilJ"/>
    <property type="match status" value="2"/>
</dbReference>
<keyword evidence="5" id="KW-0732">Signal</keyword>
<name>A0A1I1TQQ8_9GAMM</name>
<evidence type="ECO:0000256" key="5">
    <source>
        <dbReference type="SAM" id="SignalP"/>
    </source>
</evidence>
<organism evidence="7 8">
    <name type="scientific">Pseudoalteromonas denitrificans DSM 6059</name>
    <dbReference type="NCBI Taxonomy" id="1123010"/>
    <lineage>
        <taxon>Bacteria</taxon>
        <taxon>Pseudomonadati</taxon>
        <taxon>Pseudomonadota</taxon>
        <taxon>Gammaproteobacteria</taxon>
        <taxon>Alteromonadales</taxon>
        <taxon>Pseudoalteromonadaceae</taxon>
        <taxon>Pseudoalteromonas</taxon>
    </lineage>
</organism>